<evidence type="ECO:0000259" key="1">
    <source>
        <dbReference type="Pfam" id="PF08240"/>
    </source>
</evidence>
<dbReference type="InterPro" id="IPR011032">
    <property type="entry name" value="GroES-like_sf"/>
</dbReference>
<feature type="domain" description="Alcohol dehydrogenase-like N-terminal" evidence="1">
    <location>
        <begin position="24"/>
        <end position="137"/>
    </location>
</feature>
<gene>
    <name evidence="2" type="ORF">SCLTRI_LOCUS5670</name>
</gene>
<reference evidence="2" key="1">
    <citation type="submission" date="2020-10" db="EMBL/GenBank/DDBJ databases">
        <authorList>
            <person name="Kusch S."/>
        </authorList>
    </citation>
    <scope>NUCLEOTIDE SEQUENCE</scope>
    <source>
        <strain evidence="2">SwB9</strain>
    </source>
</reference>
<dbReference type="Gene3D" id="3.90.180.10">
    <property type="entry name" value="Medium-chain alcohol dehydrogenases, catalytic domain"/>
    <property type="match status" value="1"/>
</dbReference>
<comment type="caution">
    <text evidence="2">The sequence shown here is derived from an EMBL/GenBank/DDBJ whole genome shotgun (WGS) entry which is preliminary data.</text>
</comment>
<organism evidence="2 3">
    <name type="scientific">Sclerotinia trifoliorum</name>
    <dbReference type="NCBI Taxonomy" id="28548"/>
    <lineage>
        <taxon>Eukaryota</taxon>
        <taxon>Fungi</taxon>
        <taxon>Dikarya</taxon>
        <taxon>Ascomycota</taxon>
        <taxon>Pezizomycotina</taxon>
        <taxon>Leotiomycetes</taxon>
        <taxon>Helotiales</taxon>
        <taxon>Sclerotiniaceae</taxon>
        <taxon>Sclerotinia</taxon>
    </lineage>
</organism>
<evidence type="ECO:0000313" key="3">
    <source>
        <dbReference type="Proteomes" id="UP000624404"/>
    </source>
</evidence>
<dbReference type="AlphaFoldDB" id="A0A8H2ZTI8"/>
<sequence>MRALYVEAQGQPFTIKTVPTPQPGPGSLVVKVLATDIDPHLNQIMNGELPYLYVPTPLIPGGRAIGRVAATGPDTTALSIGQLVTIEPFVRGRDNSDVQILWGVGVFGQDRKPKKLIEAWRDGVSAEYVKAPLENFYTLNEKRLLGKPCRRRPWLFPWGPYYTFSTSGSLWRISRN</sequence>
<dbReference type="GO" id="GO:0016491">
    <property type="term" value="F:oxidoreductase activity"/>
    <property type="evidence" value="ECO:0007669"/>
    <property type="project" value="TreeGrafter"/>
</dbReference>
<dbReference type="GO" id="GO:0005739">
    <property type="term" value="C:mitochondrion"/>
    <property type="evidence" value="ECO:0007669"/>
    <property type="project" value="TreeGrafter"/>
</dbReference>
<dbReference type="InterPro" id="IPR013154">
    <property type="entry name" value="ADH-like_N"/>
</dbReference>
<dbReference type="Proteomes" id="UP000624404">
    <property type="component" value="Unassembled WGS sequence"/>
</dbReference>
<dbReference type="InterPro" id="IPR051397">
    <property type="entry name" value="Zn-ADH-like_protein"/>
</dbReference>
<dbReference type="SUPFAM" id="SSF50129">
    <property type="entry name" value="GroES-like"/>
    <property type="match status" value="1"/>
</dbReference>
<accession>A0A8H2ZTI8</accession>
<evidence type="ECO:0000313" key="2">
    <source>
        <dbReference type="EMBL" id="CAD6445950.1"/>
    </source>
</evidence>
<dbReference type="OrthoDB" id="5407715at2759"/>
<keyword evidence="3" id="KW-1185">Reference proteome</keyword>
<dbReference type="Pfam" id="PF08240">
    <property type="entry name" value="ADH_N"/>
    <property type="match status" value="1"/>
</dbReference>
<dbReference type="EMBL" id="CAJHIA010000017">
    <property type="protein sequence ID" value="CAD6445950.1"/>
    <property type="molecule type" value="Genomic_DNA"/>
</dbReference>
<protein>
    <submittedName>
        <fullName evidence="2">59f60e0d-5da3-4039-9d4e-87116aa3c607</fullName>
    </submittedName>
</protein>
<name>A0A8H2ZTI8_9HELO</name>
<dbReference type="PANTHER" id="PTHR43677:SF4">
    <property type="entry name" value="QUINONE OXIDOREDUCTASE-LIKE PROTEIN 2"/>
    <property type="match status" value="1"/>
</dbReference>
<proteinExistence type="predicted"/>
<dbReference type="PANTHER" id="PTHR43677">
    <property type="entry name" value="SHORT-CHAIN DEHYDROGENASE/REDUCTASE"/>
    <property type="match status" value="1"/>
</dbReference>